<reference evidence="1" key="1">
    <citation type="journal article" date="2021" name="Proc. Natl. Acad. Sci. U.S.A.">
        <title>A Catalog of Tens of Thousands of Viruses from Human Metagenomes Reveals Hidden Associations with Chronic Diseases.</title>
        <authorList>
            <person name="Tisza M.J."/>
            <person name="Buck C.B."/>
        </authorList>
    </citation>
    <scope>NUCLEOTIDE SEQUENCE</scope>
    <source>
        <strain evidence="1">CtAvK3</strain>
    </source>
</reference>
<name>A0A8S5MJE2_9CAUD</name>
<organism evidence="1">
    <name type="scientific">Siphoviridae sp. ctAvK3</name>
    <dbReference type="NCBI Taxonomy" id="2826184"/>
    <lineage>
        <taxon>Viruses</taxon>
        <taxon>Duplodnaviria</taxon>
        <taxon>Heunggongvirae</taxon>
        <taxon>Uroviricota</taxon>
        <taxon>Caudoviricetes</taxon>
    </lineage>
</organism>
<proteinExistence type="predicted"/>
<dbReference type="EMBL" id="BK014910">
    <property type="protein sequence ID" value="DAD82011.1"/>
    <property type="molecule type" value="Genomic_DNA"/>
</dbReference>
<accession>A0A8S5MJE2</accession>
<sequence>MANVSTNLQLSLPDENDLVDVSVLSDNFEKIDVACGAIVAPITQAEIENILKS</sequence>
<protein>
    <submittedName>
        <fullName evidence="1">Uncharacterized protein</fullName>
    </submittedName>
</protein>
<evidence type="ECO:0000313" key="1">
    <source>
        <dbReference type="EMBL" id="DAD82011.1"/>
    </source>
</evidence>